<organism evidence="2">
    <name type="scientific">Rickettsia felis</name>
    <name type="common">Rickettsia azadi</name>
    <dbReference type="NCBI Taxonomy" id="42862"/>
    <lineage>
        <taxon>Bacteria</taxon>
        <taxon>Pseudomonadati</taxon>
        <taxon>Pseudomonadota</taxon>
        <taxon>Alphaproteobacteria</taxon>
        <taxon>Rickettsiales</taxon>
        <taxon>Rickettsiaceae</taxon>
        <taxon>Rickettsieae</taxon>
        <taxon>Rickettsia</taxon>
        <taxon>spotted fever group</taxon>
    </lineage>
</organism>
<geneLocation type="plasmid" evidence="2">
    <name>pRF</name>
</geneLocation>
<keyword evidence="2" id="KW-0614">Plasmid</keyword>
<name>D4N331_RICFI</name>
<feature type="region of interest" description="Disordered" evidence="1">
    <location>
        <begin position="157"/>
        <end position="182"/>
    </location>
</feature>
<sequence>MFKIARTVKRIYNAARNIPKSFLSSINNGLKYCSQSKGYVEDASEEFSFLKAPRDQLSKDLIQDKFKAFKPNLQNLENLKSTQLLDSAEIRKLIYARFADEIAAKPGDTEENQNLETKSHATRGHVETFTTYNIADEFNDLREQGYNFKELRSAIINHNSSQQSENIEERNTSDNRSGKSLSQRMKELVVSGHISSYSGESGLKEEVEKVMHQKALVIEEFMQKVNERLGFVSVDNSVLLVDSENDEAGTDATKTDLLGEY</sequence>
<evidence type="ECO:0000313" key="2">
    <source>
        <dbReference type="EMBL" id="ADD74114.1"/>
    </source>
</evidence>
<accession>D4N331</accession>
<dbReference type="RefSeq" id="WP_015060339.1">
    <property type="nucleotide sequence ID" value="NC_019229.1"/>
</dbReference>
<feature type="compositionally biased region" description="Basic and acidic residues" evidence="1">
    <location>
        <begin position="167"/>
        <end position="177"/>
    </location>
</feature>
<reference evidence="2" key="1">
    <citation type="journal article" date="2010" name="Appl. Environ. Microbiol.">
        <title>Rickettsia felis infection in a common household insect pest, Liposcelis bostrychophila (Psocoptera: Liposcelidae).</title>
        <authorList>
            <person name="Behar A."/>
            <person name="McCormick L.J."/>
            <person name="Perlman S.J."/>
        </authorList>
    </citation>
    <scope>NUCLEOTIDE SEQUENCE</scope>
    <source>
        <plasmid evidence="2">pRF</plasmid>
    </source>
</reference>
<dbReference type="AlphaFoldDB" id="D4N331"/>
<proteinExistence type="predicted"/>
<protein>
    <submittedName>
        <fullName evidence="2">Uncharacterized protein</fullName>
    </submittedName>
</protein>
<evidence type="ECO:0000256" key="1">
    <source>
        <dbReference type="SAM" id="MobiDB-lite"/>
    </source>
</evidence>
<dbReference type="EMBL" id="GQ329881">
    <property type="protein sequence ID" value="ADD74114.1"/>
    <property type="molecule type" value="Genomic_DNA"/>
</dbReference>